<dbReference type="FunFam" id="1.10.287.110:FF:000055">
    <property type="entry name" value="DnaJ subfamily C member 7"/>
    <property type="match status" value="1"/>
</dbReference>
<dbReference type="Proteomes" id="UP000243975">
    <property type="component" value="Unassembled WGS sequence"/>
</dbReference>
<feature type="repeat" description="TPR" evidence="6">
    <location>
        <begin position="199"/>
        <end position="232"/>
    </location>
</feature>
<evidence type="ECO:0000256" key="6">
    <source>
        <dbReference type="PROSITE-ProRule" id="PRU00339"/>
    </source>
</evidence>
<dbReference type="SUPFAM" id="SSF46565">
    <property type="entry name" value="Chaperone J-domain"/>
    <property type="match status" value="1"/>
</dbReference>
<dbReference type="InterPro" id="IPR018253">
    <property type="entry name" value="DnaJ_domain_CS"/>
</dbReference>
<evidence type="ECO:0000259" key="7">
    <source>
        <dbReference type="PROSITE" id="PS50076"/>
    </source>
</evidence>
<dbReference type="PRINTS" id="PR00625">
    <property type="entry name" value="JDOMAIN"/>
</dbReference>
<keyword evidence="5" id="KW-0256">Endoplasmic reticulum</keyword>
<evidence type="ECO:0000256" key="2">
    <source>
        <dbReference type="ARBA" id="ARBA00022729"/>
    </source>
</evidence>
<evidence type="ECO:0000313" key="9">
    <source>
        <dbReference type="Proteomes" id="UP000243975"/>
    </source>
</evidence>
<comment type="caution">
    <text evidence="8">The sequence shown here is derived from an EMBL/GenBank/DDBJ whole genome shotgun (WGS) entry which is preliminary data.</text>
</comment>
<evidence type="ECO:0000256" key="3">
    <source>
        <dbReference type="ARBA" id="ARBA00022737"/>
    </source>
</evidence>
<feature type="repeat" description="TPR" evidence="6">
    <location>
        <begin position="83"/>
        <end position="116"/>
    </location>
</feature>
<dbReference type="SMART" id="SM00028">
    <property type="entry name" value="TPR"/>
    <property type="match status" value="6"/>
</dbReference>
<dbReference type="PROSITE" id="PS50005">
    <property type="entry name" value="TPR"/>
    <property type="match status" value="2"/>
</dbReference>
<dbReference type="Pfam" id="PF13432">
    <property type="entry name" value="TPR_16"/>
    <property type="match status" value="1"/>
</dbReference>
<keyword evidence="9" id="KW-1185">Reference proteome</keyword>
<dbReference type="PROSITE" id="PS00636">
    <property type="entry name" value="DNAJ_1"/>
    <property type="match status" value="1"/>
</dbReference>
<dbReference type="FunFam" id="1.25.40.10:FF:000258">
    <property type="entry name" value="DnaJ domain containing protein"/>
    <property type="match status" value="1"/>
</dbReference>
<keyword evidence="2" id="KW-0732">Signal</keyword>
<dbReference type="STRING" id="59895.A0A103XZV8"/>
<dbReference type="OMA" id="KMCLGLD"/>
<dbReference type="Pfam" id="PF13181">
    <property type="entry name" value="TPR_8"/>
    <property type="match status" value="1"/>
</dbReference>
<dbReference type="SMART" id="SM00271">
    <property type="entry name" value="DnaJ"/>
    <property type="match status" value="1"/>
</dbReference>
<dbReference type="Gene3D" id="1.25.40.10">
    <property type="entry name" value="Tetratricopeptide repeat domain"/>
    <property type="match status" value="1"/>
</dbReference>
<protein>
    <submittedName>
        <fullName evidence="8">DnaJ domain-containing protein</fullName>
    </submittedName>
</protein>
<evidence type="ECO:0000313" key="8">
    <source>
        <dbReference type="EMBL" id="KVH99953.1"/>
    </source>
</evidence>
<dbReference type="InterPro" id="IPR011990">
    <property type="entry name" value="TPR-like_helical_dom_sf"/>
</dbReference>
<dbReference type="GO" id="GO:0005788">
    <property type="term" value="C:endoplasmic reticulum lumen"/>
    <property type="evidence" value="ECO:0007669"/>
    <property type="project" value="UniProtKB-SubCell"/>
</dbReference>
<dbReference type="InterPro" id="IPR036869">
    <property type="entry name" value="J_dom_sf"/>
</dbReference>
<comment type="subcellular location">
    <subcellularLocation>
        <location evidence="1">Endoplasmic reticulum lumen</location>
    </subcellularLocation>
</comment>
<dbReference type="Gene3D" id="1.10.287.110">
    <property type="entry name" value="DnaJ domain"/>
    <property type="match status" value="1"/>
</dbReference>
<dbReference type="AlphaFoldDB" id="A0A103XZV8"/>
<sequence>MMKVLKMVSAMDLVAWRGLVFVFILQFVFACQIIFPPLVSALDGNPIDAAELFERASHSIQMKRYSEAINDLNAALEAEPSLSEAYWSRASVLRYLCRYEESEKSYRKYLEMKPGNSVVEKELSQLHQAQSALDTAINLFESGNYTTKALDFIDKVVLVFSPACSQAKLLKVKLLLASKDYSGVILETGNMLKEDEDDLEALLLRGRAYYYLADHDVATRHYQKGLRLDPEHGELKKAYFGLKNLLKKTKSAEDNEKKGKLRVAVEDYKAALALDPNHHAYNVHLHFGLCKLLVKLGRGKDALNACTEALTIDEEHAEALVQRGEAKLLVEDWEGAVADIKLAAEKSPQDMSIRQTLMKAEKALKLSQRKDWYKILGVSKTASVSEIKRAYKKLALQWHPDKNVDNREEAENKFREIAAAYEILGDEEKRTKYDHGEDVEEGMNMGGGGGFNPFGASGFSSGGGGFTFRFEGGFPGGGFRM</sequence>
<evidence type="ECO:0000256" key="1">
    <source>
        <dbReference type="ARBA" id="ARBA00004319"/>
    </source>
</evidence>
<dbReference type="Gramene" id="KVH99953">
    <property type="protein sequence ID" value="KVH99953"/>
    <property type="gene ID" value="Ccrd_021783"/>
</dbReference>
<organism evidence="8 9">
    <name type="scientific">Cynara cardunculus var. scolymus</name>
    <name type="common">Globe artichoke</name>
    <name type="synonym">Cynara scolymus</name>
    <dbReference type="NCBI Taxonomy" id="59895"/>
    <lineage>
        <taxon>Eukaryota</taxon>
        <taxon>Viridiplantae</taxon>
        <taxon>Streptophyta</taxon>
        <taxon>Embryophyta</taxon>
        <taxon>Tracheophyta</taxon>
        <taxon>Spermatophyta</taxon>
        <taxon>Magnoliopsida</taxon>
        <taxon>eudicotyledons</taxon>
        <taxon>Gunneridae</taxon>
        <taxon>Pentapetalae</taxon>
        <taxon>asterids</taxon>
        <taxon>campanulids</taxon>
        <taxon>Asterales</taxon>
        <taxon>Asteraceae</taxon>
        <taxon>Carduoideae</taxon>
        <taxon>Cardueae</taxon>
        <taxon>Carduinae</taxon>
        <taxon>Cynara</taxon>
    </lineage>
</organism>
<dbReference type="CDD" id="cd06257">
    <property type="entry name" value="DnaJ"/>
    <property type="match status" value="1"/>
</dbReference>
<dbReference type="Pfam" id="PF00226">
    <property type="entry name" value="DnaJ"/>
    <property type="match status" value="1"/>
</dbReference>
<keyword evidence="3" id="KW-0677">Repeat</keyword>
<keyword evidence="4 6" id="KW-0802">TPR repeat</keyword>
<evidence type="ECO:0000256" key="4">
    <source>
        <dbReference type="ARBA" id="ARBA00022803"/>
    </source>
</evidence>
<accession>A0A103XZV8</accession>
<feature type="domain" description="J" evidence="7">
    <location>
        <begin position="371"/>
        <end position="437"/>
    </location>
</feature>
<reference evidence="8 9" key="1">
    <citation type="journal article" date="2016" name="Sci. Rep.">
        <title>The genome sequence of the outbreeding globe artichoke constructed de novo incorporating a phase-aware low-pass sequencing strategy of F1 progeny.</title>
        <authorList>
            <person name="Scaglione D."/>
            <person name="Reyes-Chin-Wo S."/>
            <person name="Acquadro A."/>
            <person name="Froenicke L."/>
            <person name="Portis E."/>
            <person name="Beitel C."/>
            <person name="Tirone M."/>
            <person name="Mauro R."/>
            <person name="Lo Monaco A."/>
            <person name="Mauromicale G."/>
            <person name="Faccioli P."/>
            <person name="Cattivelli L."/>
            <person name="Rieseberg L."/>
            <person name="Michelmore R."/>
            <person name="Lanteri S."/>
        </authorList>
    </citation>
    <scope>NUCLEOTIDE SEQUENCE [LARGE SCALE GENOMIC DNA]</scope>
    <source>
        <strain evidence="8">2C</strain>
    </source>
</reference>
<evidence type="ECO:0000256" key="5">
    <source>
        <dbReference type="ARBA" id="ARBA00022824"/>
    </source>
</evidence>
<dbReference type="PROSITE" id="PS51257">
    <property type="entry name" value="PROKAR_LIPOPROTEIN"/>
    <property type="match status" value="1"/>
</dbReference>
<dbReference type="PROSITE" id="PS50076">
    <property type="entry name" value="DNAJ_2"/>
    <property type="match status" value="1"/>
</dbReference>
<dbReference type="EMBL" id="LEKV01003403">
    <property type="protein sequence ID" value="KVH99953.1"/>
    <property type="molecule type" value="Genomic_DNA"/>
</dbReference>
<dbReference type="PANTHER" id="PTHR45188:SF2">
    <property type="entry name" value="DNAJ HOMOLOG SUBFAMILY C MEMBER 7"/>
    <property type="match status" value="1"/>
</dbReference>
<dbReference type="InterPro" id="IPR019734">
    <property type="entry name" value="TPR_rpt"/>
</dbReference>
<dbReference type="OrthoDB" id="10250354at2759"/>
<dbReference type="SUPFAM" id="SSF48452">
    <property type="entry name" value="TPR-like"/>
    <property type="match status" value="1"/>
</dbReference>
<name>A0A103XZV8_CYNCS</name>
<dbReference type="InterPro" id="IPR001623">
    <property type="entry name" value="DnaJ_domain"/>
</dbReference>
<gene>
    <name evidence="8" type="ORF">Ccrd_021783</name>
</gene>
<proteinExistence type="predicted"/>
<dbReference type="PANTHER" id="PTHR45188">
    <property type="entry name" value="DNAJ PROTEIN P58IPK HOMOLOG"/>
    <property type="match status" value="1"/>
</dbReference>